<dbReference type="SUPFAM" id="SSF52821">
    <property type="entry name" value="Rhodanese/Cell cycle control phosphatase"/>
    <property type="match status" value="2"/>
</dbReference>
<evidence type="ECO:0000256" key="1">
    <source>
        <dbReference type="ARBA" id="ARBA00022679"/>
    </source>
</evidence>
<dbReference type="EMBL" id="CAKXZS010000011">
    <property type="protein sequence ID" value="CAH2397162.1"/>
    <property type="molecule type" value="Genomic_DNA"/>
</dbReference>
<keyword evidence="2" id="KW-0677">Repeat</keyword>
<comment type="caution">
    <text evidence="4">The sequence shown here is derived from an EMBL/GenBank/DDBJ whole genome shotgun (WGS) entry which is preliminary data.</text>
</comment>
<sequence>MRDAEAFQADHAASAVRVPVELWEKAAKAGETSFENVPYWERAIVDLGVGGTVPAVVYDDGRMTEAARVWFILQYFGAEAFIVNGGWPAIRGHRELLVKASEAPGLTAFRVRPGAGFVGLVDRDTLKGELAGIQLLDARTAAEFAGTDLRRNARGGHLPGASLLPHASLLEDGRLKPTAELRSLLSDAGFRSGKHVVTHCDGGGRAALAAIAALRAGYDDVRTYYLSFADWAKDESCPIVQDQQTK</sequence>
<dbReference type="PANTHER" id="PTHR11364:SF27">
    <property type="entry name" value="SULFURTRANSFERASE"/>
    <property type="match status" value="1"/>
</dbReference>
<evidence type="ECO:0000256" key="2">
    <source>
        <dbReference type="ARBA" id="ARBA00022737"/>
    </source>
</evidence>
<dbReference type="Proteomes" id="UP001152604">
    <property type="component" value="Unassembled WGS sequence"/>
</dbReference>
<feature type="domain" description="Rhodanese" evidence="3">
    <location>
        <begin position="2"/>
        <end position="99"/>
    </location>
</feature>
<keyword evidence="5" id="KW-1185">Reference proteome</keyword>
<evidence type="ECO:0000259" key="3">
    <source>
        <dbReference type="PROSITE" id="PS50206"/>
    </source>
</evidence>
<evidence type="ECO:0000313" key="5">
    <source>
        <dbReference type="Proteomes" id="UP001152604"/>
    </source>
</evidence>
<organism evidence="4 5">
    <name type="scientific">Mesorhizobium ventifaucium</name>
    <dbReference type="NCBI Taxonomy" id="666020"/>
    <lineage>
        <taxon>Bacteria</taxon>
        <taxon>Pseudomonadati</taxon>
        <taxon>Pseudomonadota</taxon>
        <taxon>Alphaproteobacteria</taxon>
        <taxon>Hyphomicrobiales</taxon>
        <taxon>Phyllobacteriaceae</taxon>
        <taxon>Mesorhizobium</taxon>
    </lineage>
</organism>
<dbReference type="RefSeq" id="WP_254024066.1">
    <property type="nucleotide sequence ID" value="NZ_CAKXZS010000011.1"/>
</dbReference>
<dbReference type="Pfam" id="PF00581">
    <property type="entry name" value="Rhodanese"/>
    <property type="match status" value="2"/>
</dbReference>
<name>A0ABN8JKH0_9HYPH</name>
<dbReference type="EC" id="2.8.1.2" evidence="4"/>
<keyword evidence="1 4" id="KW-0808">Transferase</keyword>
<proteinExistence type="predicted"/>
<dbReference type="InterPro" id="IPR001763">
    <property type="entry name" value="Rhodanese-like_dom"/>
</dbReference>
<dbReference type="InterPro" id="IPR045078">
    <property type="entry name" value="TST/MPST-like"/>
</dbReference>
<reference evidence="4" key="1">
    <citation type="submission" date="2022-03" db="EMBL/GenBank/DDBJ databases">
        <authorList>
            <person name="Brunel B."/>
        </authorList>
    </citation>
    <scope>NUCLEOTIDE SEQUENCE</scope>
    <source>
        <strain evidence="4">STM4922sample</strain>
    </source>
</reference>
<dbReference type="SMART" id="SM00450">
    <property type="entry name" value="RHOD"/>
    <property type="match status" value="1"/>
</dbReference>
<dbReference type="GO" id="GO:0016784">
    <property type="term" value="F:3-mercaptopyruvate sulfurtransferase activity"/>
    <property type="evidence" value="ECO:0007669"/>
    <property type="project" value="UniProtKB-EC"/>
</dbReference>
<feature type="domain" description="Rhodanese" evidence="3">
    <location>
        <begin position="129"/>
        <end position="240"/>
    </location>
</feature>
<protein>
    <submittedName>
        <fullName evidence="4">Rhodanese family protein</fullName>
        <ecNumber evidence="4">2.8.1.2</ecNumber>
    </submittedName>
</protein>
<evidence type="ECO:0000313" key="4">
    <source>
        <dbReference type="EMBL" id="CAH2397162.1"/>
    </source>
</evidence>
<dbReference type="PROSITE" id="PS50206">
    <property type="entry name" value="RHODANESE_3"/>
    <property type="match status" value="2"/>
</dbReference>
<dbReference type="PANTHER" id="PTHR11364">
    <property type="entry name" value="THIOSULFATE SULFERTANSFERASE"/>
    <property type="match status" value="1"/>
</dbReference>
<dbReference type="Gene3D" id="3.40.250.10">
    <property type="entry name" value="Rhodanese-like domain"/>
    <property type="match status" value="2"/>
</dbReference>
<accession>A0ABN8JKH0</accession>
<gene>
    <name evidence="4" type="ORF">MES4922_190020</name>
</gene>
<dbReference type="InterPro" id="IPR036873">
    <property type="entry name" value="Rhodanese-like_dom_sf"/>
</dbReference>